<feature type="domain" description="N-acetyltransferase" evidence="3">
    <location>
        <begin position="95"/>
        <end position="257"/>
    </location>
</feature>
<keyword evidence="5" id="KW-1185">Reference proteome</keyword>
<dbReference type="eggNOG" id="COG0456">
    <property type="taxonomic scope" value="Bacteria"/>
</dbReference>
<dbReference type="Gene3D" id="3.40.630.30">
    <property type="match status" value="1"/>
</dbReference>
<dbReference type="InterPro" id="IPR016181">
    <property type="entry name" value="Acyl_CoA_acyltransferase"/>
</dbReference>
<evidence type="ECO:0000256" key="2">
    <source>
        <dbReference type="ARBA" id="ARBA00023315"/>
    </source>
</evidence>
<accession>I5AWS9</accession>
<dbReference type="HOGENOM" id="CLU_1072766_0_0_9"/>
<reference evidence="4 5" key="1">
    <citation type="submission" date="2010-08" db="EMBL/GenBank/DDBJ databases">
        <authorList>
            <consortium name="US DOE Joint Genome Institute (JGI-PGF)"/>
            <person name="Lucas S."/>
            <person name="Copeland A."/>
            <person name="Lapidus A."/>
            <person name="Cheng J.-F."/>
            <person name="Bruce D."/>
            <person name="Goodwin L."/>
            <person name="Pitluck S."/>
            <person name="Land M.L."/>
            <person name="Hauser L."/>
            <person name="Chang Y.-J."/>
            <person name="Anderson I.J."/>
            <person name="Johnson E."/>
            <person name="Mulhopadhyay B."/>
            <person name="Kyrpides N."/>
            <person name="Woyke T.J."/>
        </authorList>
    </citation>
    <scope>NUCLEOTIDE SEQUENCE [LARGE SCALE GENOMIC DNA]</scope>
    <source>
        <strain evidence="4 5">6</strain>
    </source>
</reference>
<keyword evidence="2" id="KW-0012">Acyltransferase</keyword>
<proteinExistence type="predicted"/>
<dbReference type="InterPro" id="IPR045489">
    <property type="entry name" value="DUF6429"/>
</dbReference>
<sequence>MDKKSRQEAIDELTLALLYLTRFPDGEGNRYDEIAWKNYDFNAIDRLDEEKLIINPKRKRGGGYKYAYMTEKGREKARELLRMMNIEDDSIYEKYEFRSIRPEEADEAAEIERICFPPNEACTKEHILERISVASEQFFVAIEKETGKIAGFLNGICTDEMAFRDEFFTDESLHDPKGKNVMLLGLDVLPEYRKQGLARELVWNYCRREEEQGRRRLVLTCNAKKVKMYRKFGFRDLGESASEWGGEKWHEMDIFLSW</sequence>
<gene>
    <name evidence="4" type="ORF">EubceDRAFT1_2530</name>
</gene>
<dbReference type="EMBL" id="CM001487">
    <property type="protein sequence ID" value="EIM58252.1"/>
    <property type="molecule type" value="Genomic_DNA"/>
</dbReference>
<dbReference type="InterPro" id="IPR051635">
    <property type="entry name" value="SNAT-like"/>
</dbReference>
<dbReference type="STRING" id="633697.EubceDRAFT1_2530"/>
<dbReference type="SUPFAM" id="SSF55729">
    <property type="entry name" value="Acyl-CoA N-acyltransferases (Nat)"/>
    <property type="match status" value="1"/>
</dbReference>
<evidence type="ECO:0000256" key="1">
    <source>
        <dbReference type="ARBA" id="ARBA00022679"/>
    </source>
</evidence>
<dbReference type="OrthoDB" id="9800962at2"/>
<dbReference type="InterPro" id="IPR000182">
    <property type="entry name" value="GNAT_dom"/>
</dbReference>
<organism evidence="4 5">
    <name type="scientific">Eubacterium cellulosolvens (strain ATCC 43171 / JCM 9499 / 6)</name>
    <name type="common">Cillobacterium cellulosolvens</name>
    <dbReference type="NCBI Taxonomy" id="633697"/>
    <lineage>
        <taxon>Bacteria</taxon>
        <taxon>Bacillati</taxon>
        <taxon>Bacillota</taxon>
        <taxon>Clostridia</taxon>
        <taxon>Eubacteriales</taxon>
        <taxon>Eubacteriaceae</taxon>
        <taxon>Eubacterium</taxon>
    </lineage>
</organism>
<dbReference type="PANTHER" id="PTHR10908">
    <property type="entry name" value="SEROTONIN N-ACETYLTRANSFERASE"/>
    <property type="match status" value="1"/>
</dbReference>
<protein>
    <submittedName>
        <fullName evidence="4">Acetyltransferase</fullName>
    </submittedName>
</protein>
<evidence type="ECO:0000313" key="4">
    <source>
        <dbReference type="EMBL" id="EIM58252.1"/>
    </source>
</evidence>
<dbReference type="PANTHER" id="PTHR10908:SF0">
    <property type="entry name" value="SEROTONIN N-ACETYLTRANSFERASE"/>
    <property type="match status" value="1"/>
</dbReference>
<keyword evidence="1 4" id="KW-0808">Transferase</keyword>
<dbReference type="GO" id="GO:0008080">
    <property type="term" value="F:N-acetyltransferase activity"/>
    <property type="evidence" value="ECO:0007669"/>
    <property type="project" value="UniProtKB-ARBA"/>
</dbReference>
<reference evidence="4 5" key="2">
    <citation type="submission" date="2012-02" db="EMBL/GenBank/DDBJ databases">
        <title>Improved High-Quality Draft sequence of Eubacterium cellulosolvens 6.</title>
        <authorList>
            <consortium name="US DOE Joint Genome Institute"/>
            <person name="Lucas S."/>
            <person name="Han J."/>
            <person name="Lapidus A."/>
            <person name="Cheng J.-F."/>
            <person name="Goodwin L."/>
            <person name="Pitluck S."/>
            <person name="Peters L."/>
            <person name="Mikhailova N."/>
            <person name="Gu W."/>
            <person name="Detter J.C."/>
            <person name="Han C."/>
            <person name="Tapia R."/>
            <person name="Land M."/>
            <person name="Hauser L."/>
            <person name="Kyrpides N."/>
            <person name="Ivanova N."/>
            <person name="Pagani I."/>
            <person name="Johnson E."/>
            <person name="Mukhopadhyay B."/>
            <person name="Anderson I."/>
            <person name="Woyke T."/>
        </authorList>
    </citation>
    <scope>NUCLEOTIDE SEQUENCE [LARGE SCALE GENOMIC DNA]</scope>
    <source>
        <strain evidence="4 5">6</strain>
    </source>
</reference>
<evidence type="ECO:0000313" key="5">
    <source>
        <dbReference type="Proteomes" id="UP000005753"/>
    </source>
</evidence>
<name>I5AWS9_EUBC6</name>
<dbReference type="Proteomes" id="UP000005753">
    <property type="component" value="Chromosome"/>
</dbReference>
<dbReference type="AlphaFoldDB" id="I5AWS9"/>
<dbReference type="PROSITE" id="PS51186">
    <property type="entry name" value="GNAT"/>
    <property type="match status" value="1"/>
</dbReference>
<dbReference type="Pfam" id="PF00583">
    <property type="entry name" value="Acetyltransf_1"/>
    <property type="match status" value="1"/>
</dbReference>
<evidence type="ECO:0000259" key="3">
    <source>
        <dbReference type="PROSITE" id="PS51186"/>
    </source>
</evidence>
<dbReference type="Pfam" id="PF20008">
    <property type="entry name" value="DUF6429"/>
    <property type="match status" value="1"/>
</dbReference>